<accession>A0ABX8Z6H9</accession>
<proteinExistence type="predicted"/>
<evidence type="ECO:0000313" key="3">
    <source>
        <dbReference type="EMBL" id="QZA78161.1"/>
    </source>
</evidence>
<protein>
    <submittedName>
        <fullName evidence="3">Uncharacterized protein</fullName>
    </submittedName>
</protein>
<name>A0ABX8Z6H9_9NEIS</name>
<feature type="region of interest" description="Disordered" evidence="1">
    <location>
        <begin position="576"/>
        <end position="600"/>
    </location>
</feature>
<dbReference type="Proteomes" id="UP000825679">
    <property type="component" value="Chromosome"/>
</dbReference>
<organism evidence="3 4">
    <name type="scientific">Deefgea tanakiae</name>
    <dbReference type="NCBI Taxonomy" id="2865840"/>
    <lineage>
        <taxon>Bacteria</taxon>
        <taxon>Pseudomonadati</taxon>
        <taxon>Pseudomonadota</taxon>
        <taxon>Betaproteobacteria</taxon>
        <taxon>Neisseriales</taxon>
        <taxon>Chitinibacteraceae</taxon>
        <taxon>Deefgea</taxon>
    </lineage>
</organism>
<evidence type="ECO:0000313" key="4">
    <source>
        <dbReference type="Proteomes" id="UP000825679"/>
    </source>
</evidence>
<keyword evidence="2" id="KW-1133">Transmembrane helix</keyword>
<keyword evidence="4" id="KW-1185">Reference proteome</keyword>
<dbReference type="RefSeq" id="WP_221006537.1">
    <property type="nucleotide sequence ID" value="NZ_CP081150.1"/>
</dbReference>
<keyword evidence="2" id="KW-0812">Transmembrane</keyword>
<feature type="transmembrane region" description="Helical" evidence="2">
    <location>
        <begin position="94"/>
        <end position="117"/>
    </location>
</feature>
<evidence type="ECO:0000256" key="1">
    <source>
        <dbReference type="SAM" id="MobiDB-lite"/>
    </source>
</evidence>
<evidence type="ECO:0000256" key="2">
    <source>
        <dbReference type="SAM" id="Phobius"/>
    </source>
</evidence>
<sequence>MGAEQCMWGVCFIPLDVNGQKFFGFSEFLAGLALMVLAWTIADVRYRFRIRSAPIPLQGITFSVVTSVGVLTLLTDLWRAEQWLVPKGDFLTPASWQAILGGLFLLTFLTWTWFAFIRPPIYGRHNSENYAQTLYRFILKGSSAELAVIADELSYSAQALVRYATDRDRLEYHRPEREDKGKKTLQKVEGYANDLILLIADKRLCRAIVQSSPGTALALFQAMADMKKHAIQIETFAKNIVHEALANKDSFLYHETEGYESGLIGYHKPLSQAMFANYQMVETIGTLLDPDIYGKRKWDAEQWEAYCRMVLMTFRSYVNEGGVSHSFVLYRAKGYIENAASDLDTLNELASAWDSDLYNRLRIVVEFVKDAIKILDEKGVPDHLHIRVRENQGHMRETFYDHIASMIFELIFHASQVRSPRLLCWSIQHSSLWGKLFNYEDLGHAGKVVRFKVRRLLYDEIVEMKRFPNFKAAKILGFCLNVMGLTIRQDGGDKESQPLQRAVLAWTRQNFLWLHQQNPLIAEACLFDGFTFDIENRRIVRTYPAQGLKLEPSYIYLALDPAPIDSKGEVVNIVSTHQSTHNRKSHSKKTRSSRKNAYRV</sequence>
<feature type="compositionally biased region" description="Basic residues" evidence="1">
    <location>
        <begin position="580"/>
        <end position="600"/>
    </location>
</feature>
<feature type="transmembrane region" description="Helical" evidence="2">
    <location>
        <begin position="54"/>
        <end position="74"/>
    </location>
</feature>
<gene>
    <name evidence="3" type="ORF">K4H28_01645</name>
</gene>
<reference evidence="3 4" key="1">
    <citation type="submission" date="2021-08" db="EMBL/GenBank/DDBJ databases">
        <title>complete genome sequencing of Deefgea sp. D25.</title>
        <authorList>
            <person name="Bae J.-W."/>
            <person name="Gim D.-H."/>
        </authorList>
    </citation>
    <scope>NUCLEOTIDE SEQUENCE [LARGE SCALE GENOMIC DNA]</scope>
    <source>
        <strain evidence="3 4">D25</strain>
    </source>
</reference>
<keyword evidence="2" id="KW-0472">Membrane</keyword>
<feature type="transmembrane region" description="Helical" evidence="2">
    <location>
        <begin position="22"/>
        <end position="42"/>
    </location>
</feature>
<dbReference type="EMBL" id="CP081150">
    <property type="protein sequence ID" value="QZA78161.1"/>
    <property type="molecule type" value="Genomic_DNA"/>
</dbReference>